<sequence>MSSSSENQKTSVVLITNMIPPYRMPFFKGLGEKFKFLLAVDCVTEKGRNWKLDDPDLGFEYVVLNGASLNLKRKRDDVGYAEERPFHFSTKCFSLLKKHDPDVVVSCEFGLKTIWSILYCKLYGKKLLVWSEGTMHTEGKTTRMRKILRPLLVKAIDGFWTNGPESRALIESYGGKPESIQEGMTGVDTTWWLSEGQKLRAEREQIRAAIGAKGLTFVFNGSLSPRKGIKQLMDAFSNWEPDQECTIILLGSGELEEETKKWAAERKNYTVIMPGFLDPKELPRYLVASDWAILPTLDDNWPLATLEVLVCGLPQLFSVYNGATTDLCIDGVTGHAFDPMDPKSFVEAIDRAAKEGCREIPQSEIERLSQFYSPAKQTERAVESVQSLLSVR</sequence>
<feature type="domain" description="Glycosyl transferase family 1" evidence="1">
    <location>
        <begin position="210"/>
        <end position="356"/>
    </location>
</feature>
<dbReference type="SUPFAM" id="SSF53756">
    <property type="entry name" value="UDP-Glycosyltransferase/glycogen phosphorylase"/>
    <property type="match status" value="1"/>
</dbReference>
<reference evidence="2" key="1">
    <citation type="submission" date="2021-01" db="EMBL/GenBank/DDBJ databases">
        <title>Modified the classification status of verrucomicrobia.</title>
        <authorList>
            <person name="Feng X."/>
        </authorList>
    </citation>
    <scope>NUCLEOTIDE SEQUENCE</scope>
    <source>
        <strain evidence="2">5K15</strain>
    </source>
</reference>
<dbReference type="CDD" id="cd03801">
    <property type="entry name" value="GT4_PimA-like"/>
    <property type="match status" value="1"/>
</dbReference>
<dbReference type="Proteomes" id="UP000634206">
    <property type="component" value="Unassembled WGS sequence"/>
</dbReference>
<dbReference type="RefSeq" id="WP_309491136.1">
    <property type="nucleotide sequence ID" value="NZ_JAENIG010000015.1"/>
</dbReference>
<evidence type="ECO:0000313" key="3">
    <source>
        <dbReference type="Proteomes" id="UP000634206"/>
    </source>
</evidence>
<dbReference type="GO" id="GO:0016757">
    <property type="term" value="F:glycosyltransferase activity"/>
    <property type="evidence" value="ECO:0007669"/>
    <property type="project" value="InterPro"/>
</dbReference>
<evidence type="ECO:0000313" key="2">
    <source>
        <dbReference type="EMBL" id="MBK1856516.1"/>
    </source>
</evidence>
<organism evidence="2 3">
    <name type="scientific">Oceaniferula flava</name>
    <dbReference type="NCBI Taxonomy" id="2800421"/>
    <lineage>
        <taxon>Bacteria</taxon>
        <taxon>Pseudomonadati</taxon>
        <taxon>Verrucomicrobiota</taxon>
        <taxon>Verrucomicrobiia</taxon>
        <taxon>Verrucomicrobiales</taxon>
        <taxon>Verrucomicrobiaceae</taxon>
        <taxon>Oceaniferula</taxon>
    </lineage>
</organism>
<name>A0AAE2SDY6_9BACT</name>
<comment type="caution">
    <text evidence="2">The sequence shown here is derived from an EMBL/GenBank/DDBJ whole genome shotgun (WGS) entry which is preliminary data.</text>
</comment>
<gene>
    <name evidence="2" type="ORF">JIN83_16210</name>
</gene>
<dbReference type="InterPro" id="IPR050194">
    <property type="entry name" value="Glycosyltransferase_grp1"/>
</dbReference>
<accession>A0AAE2SDY6</accession>
<evidence type="ECO:0000259" key="1">
    <source>
        <dbReference type="Pfam" id="PF00534"/>
    </source>
</evidence>
<protein>
    <submittedName>
        <fullName evidence="2">Glycosyltransferase</fullName>
    </submittedName>
</protein>
<dbReference type="EMBL" id="JAENIG010000015">
    <property type="protein sequence ID" value="MBK1856516.1"/>
    <property type="molecule type" value="Genomic_DNA"/>
</dbReference>
<dbReference type="InterPro" id="IPR001296">
    <property type="entry name" value="Glyco_trans_1"/>
</dbReference>
<keyword evidence="3" id="KW-1185">Reference proteome</keyword>
<dbReference type="PANTHER" id="PTHR45947:SF3">
    <property type="entry name" value="SULFOQUINOVOSYL TRANSFERASE SQD2"/>
    <property type="match status" value="1"/>
</dbReference>
<dbReference type="PANTHER" id="PTHR45947">
    <property type="entry name" value="SULFOQUINOVOSYL TRANSFERASE SQD2"/>
    <property type="match status" value="1"/>
</dbReference>
<dbReference type="Pfam" id="PF00534">
    <property type="entry name" value="Glycos_transf_1"/>
    <property type="match status" value="1"/>
</dbReference>
<dbReference type="Gene3D" id="3.40.50.2000">
    <property type="entry name" value="Glycogen Phosphorylase B"/>
    <property type="match status" value="2"/>
</dbReference>
<dbReference type="AlphaFoldDB" id="A0AAE2SDY6"/>
<proteinExistence type="predicted"/>